<dbReference type="EMBL" id="CP023693">
    <property type="protein sequence ID" value="QEV32877.1"/>
    <property type="molecule type" value="Genomic_DNA"/>
</dbReference>
<dbReference type="GeneID" id="95454584"/>
<dbReference type="EMBL" id="BMSJ01000008">
    <property type="protein sequence ID" value="GGR35809.1"/>
    <property type="molecule type" value="Genomic_DNA"/>
</dbReference>
<gene>
    <name evidence="2" type="ORF">CP977_12460</name>
    <name evidence="1" type="ORF">GCM10010497_43280</name>
</gene>
<evidence type="ECO:0000313" key="3">
    <source>
        <dbReference type="Proteomes" id="UP000326029"/>
    </source>
</evidence>
<proteinExistence type="predicted"/>
<reference evidence="2 3" key="2">
    <citation type="submission" date="2017-09" db="EMBL/GenBank/DDBJ databases">
        <authorList>
            <person name="Lee N."/>
            <person name="Cho B.-K."/>
        </authorList>
    </citation>
    <scope>NUCLEOTIDE SEQUENCE [LARGE SCALE GENOMIC DNA]</scope>
    <source>
        <strain evidence="2 3">ATCC 19740</strain>
    </source>
</reference>
<evidence type="ECO:0000313" key="4">
    <source>
        <dbReference type="Proteomes" id="UP000642014"/>
    </source>
</evidence>
<organism evidence="1 4">
    <name type="scientific">Streptomyces cinereoruber</name>
    <dbReference type="NCBI Taxonomy" id="67260"/>
    <lineage>
        <taxon>Bacteria</taxon>
        <taxon>Bacillati</taxon>
        <taxon>Actinomycetota</taxon>
        <taxon>Actinomycetes</taxon>
        <taxon>Kitasatosporales</taxon>
        <taxon>Streptomycetaceae</taxon>
        <taxon>Streptomyces</taxon>
    </lineage>
</organism>
<dbReference type="Proteomes" id="UP000326029">
    <property type="component" value="Chromosome"/>
</dbReference>
<reference evidence="1 4" key="1">
    <citation type="journal article" date="2014" name="Int. J. Syst. Evol. Microbiol.">
        <title>Complete genome sequence of Corynebacterium casei LMG S-19264T (=DSM 44701T), isolated from a smear-ripened cheese.</title>
        <authorList>
            <consortium name="US DOE Joint Genome Institute (JGI-PGF)"/>
            <person name="Walter F."/>
            <person name="Albersmeier A."/>
            <person name="Kalinowski J."/>
            <person name="Ruckert C."/>
        </authorList>
    </citation>
    <scope>NUCLEOTIDE SEQUENCE [LARGE SCALE GENOMIC DNA]</scope>
    <source>
        <strain evidence="1 4">JCM 4205</strain>
    </source>
</reference>
<reference evidence="1" key="3">
    <citation type="submission" date="2023-08" db="EMBL/GenBank/DDBJ databases">
        <authorList>
            <person name="Sun Q."/>
            <person name="Ohkuma M."/>
        </authorList>
    </citation>
    <scope>NUCLEOTIDE SEQUENCE</scope>
    <source>
        <strain evidence="1">JCM 4205</strain>
    </source>
</reference>
<dbReference type="Proteomes" id="UP000642014">
    <property type="component" value="Unassembled WGS sequence"/>
</dbReference>
<evidence type="ECO:0000313" key="2">
    <source>
        <dbReference type="EMBL" id="QEV32877.1"/>
    </source>
</evidence>
<protein>
    <submittedName>
        <fullName evidence="1">Uncharacterized protein</fullName>
    </submittedName>
</protein>
<keyword evidence="3" id="KW-1185">Reference proteome</keyword>
<name>A0AAV4KKZ4_9ACTN</name>
<sequence length="109" mass="12235">MIRRGEVPADHPPIEIKDWLRRSAAQVAATYTGVEEAVSWIEGELTQNPPVDQEHFPVWDRLQRVRERLRLTAGNDVVLGYCSKAQQYVSRALIACPREDGDSCPYGGA</sequence>
<accession>A0AAV4KKZ4</accession>
<evidence type="ECO:0000313" key="1">
    <source>
        <dbReference type="EMBL" id="GGR35809.1"/>
    </source>
</evidence>
<dbReference type="AlphaFoldDB" id="A0AAV4KKZ4"/>
<dbReference type="RefSeq" id="WP_152370100.1">
    <property type="nucleotide sequence ID" value="NZ_BMSJ01000008.1"/>
</dbReference>